<reference evidence="2" key="1">
    <citation type="submission" date="2022-05" db="EMBL/GenBank/DDBJ databases">
        <authorList>
            <person name="Pankratov T."/>
        </authorList>
    </citation>
    <scope>NUCLEOTIDE SEQUENCE</scope>
    <source>
        <strain evidence="2">BP6-180914</strain>
    </source>
</reference>
<dbReference type="InterPro" id="IPR036388">
    <property type="entry name" value="WH-like_DNA-bd_sf"/>
</dbReference>
<sequence length="119" mass="12899">MESGRRRRWSEAEKLRIVVESASGPQLVSATARRHGLSPSQLFGWRRALLVKDQTPAPTANFVPAIVVPDHSGAAMATPSPARSPRIEIVLRGGRRLIVEGAVDTTVTLKLARGLEALR</sequence>
<organism evidence="2 3">
    <name type="scientific">Lichenifustis flavocetrariae</name>
    <dbReference type="NCBI Taxonomy" id="2949735"/>
    <lineage>
        <taxon>Bacteria</taxon>
        <taxon>Pseudomonadati</taxon>
        <taxon>Pseudomonadota</taxon>
        <taxon>Alphaproteobacteria</taxon>
        <taxon>Hyphomicrobiales</taxon>
        <taxon>Lichenihabitantaceae</taxon>
        <taxon>Lichenifustis</taxon>
    </lineage>
</organism>
<comment type="similarity">
    <text evidence="1">Belongs to the transposase 8 family.</text>
</comment>
<dbReference type="GO" id="GO:0006313">
    <property type="term" value="P:DNA transposition"/>
    <property type="evidence" value="ECO:0007669"/>
    <property type="project" value="InterPro"/>
</dbReference>
<comment type="caution">
    <text evidence="2">The sequence shown here is derived from an EMBL/GenBank/DDBJ whole genome shotgun (WGS) entry which is preliminary data.</text>
</comment>
<dbReference type="SUPFAM" id="SSF48295">
    <property type="entry name" value="TrpR-like"/>
    <property type="match status" value="1"/>
</dbReference>
<dbReference type="EMBL" id="JAMOIM010000037">
    <property type="protein sequence ID" value="MCW6511979.1"/>
    <property type="molecule type" value="Genomic_DNA"/>
</dbReference>
<dbReference type="Gene3D" id="1.10.10.10">
    <property type="entry name" value="Winged helix-like DNA-binding domain superfamily/Winged helix DNA-binding domain"/>
    <property type="match status" value="1"/>
</dbReference>
<evidence type="ECO:0000256" key="1">
    <source>
        <dbReference type="ARBA" id="ARBA00009964"/>
    </source>
</evidence>
<dbReference type="InterPro" id="IPR010921">
    <property type="entry name" value="Trp_repressor/repl_initiator"/>
</dbReference>
<dbReference type="AlphaFoldDB" id="A0AA41Z1H2"/>
<accession>A0AA41Z1H2</accession>
<keyword evidence="3" id="KW-1185">Reference proteome</keyword>
<protein>
    <submittedName>
        <fullName evidence="2">Transposase</fullName>
    </submittedName>
</protein>
<dbReference type="GO" id="GO:0004803">
    <property type="term" value="F:transposase activity"/>
    <property type="evidence" value="ECO:0007669"/>
    <property type="project" value="InterPro"/>
</dbReference>
<dbReference type="RefSeq" id="WP_282588381.1">
    <property type="nucleotide sequence ID" value="NZ_JAMOIM010000037.1"/>
</dbReference>
<dbReference type="Pfam" id="PF01527">
    <property type="entry name" value="HTH_Tnp_1"/>
    <property type="match status" value="1"/>
</dbReference>
<dbReference type="NCBIfam" id="NF047595">
    <property type="entry name" value="IS66_ISRel24_TnpA"/>
    <property type="match status" value="1"/>
</dbReference>
<gene>
    <name evidence="2" type="ORF">M8523_28930</name>
</gene>
<dbReference type="Proteomes" id="UP001165667">
    <property type="component" value="Unassembled WGS sequence"/>
</dbReference>
<dbReference type="InterPro" id="IPR002514">
    <property type="entry name" value="Transposase_8"/>
</dbReference>
<proteinExistence type="inferred from homology"/>
<evidence type="ECO:0000313" key="3">
    <source>
        <dbReference type="Proteomes" id="UP001165667"/>
    </source>
</evidence>
<dbReference type="PANTHER" id="PTHR37936:SF3">
    <property type="entry name" value="TRANSPOSASE INSC FOR INSERTION ELEMENT IS2A-RELATED"/>
    <property type="match status" value="1"/>
</dbReference>
<name>A0AA41Z1H2_9HYPH</name>
<evidence type="ECO:0000313" key="2">
    <source>
        <dbReference type="EMBL" id="MCW6511979.1"/>
    </source>
</evidence>
<dbReference type="PANTHER" id="PTHR37936">
    <property type="entry name" value="TRANSPOSASE INSC FOR INSERTION ELEMENT IS2A-RELATED"/>
    <property type="match status" value="1"/>
</dbReference>
<dbReference type="GO" id="GO:0043565">
    <property type="term" value="F:sequence-specific DNA binding"/>
    <property type="evidence" value="ECO:0007669"/>
    <property type="project" value="InterPro"/>
</dbReference>